<protein>
    <submittedName>
        <fullName evidence="1">Integrase</fullName>
    </submittedName>
</protein>
<dbReference type="GO" id="GO:0003677">
    <property type="term" value="F:DNA binding"/>
    <property type="evidence" value="ECO:0007669"/>
    <property type="project" value="InterPro"/>
</dbReference>
<dbReference type="InterPro" id="IPR011010">
    <property type="entry name" value="DNA_brk_join_enz"/>
</dbReference>
<evidence type="ECO:0000313" key="1">
    <source>
        <dbReference type="EMBL" id="MBB6551198.1"/>
    </source>
</evidence>
<sequence length="333" mass="37103">MALAVVRDLRVARAPATPDDLDALETDVLAGFVLARAAAGLSDGTISSDVMHLEQVRAWFGRPLWDMDPADADTYFGKVLRATAKGTRLALAQALKTYFLFLELRHKVEIHQATGRVVECPIDEMNRPRGGQQPRLRIPPTADQVSRLFAGWREELSTCRKSAQSVRTLLDRLIIALAAIHAARPKAIREFQLDDVDLGNRGLTIAGRTRPLDELTRQIILQWLGYRNHRWPSTANQHLLINKQSAMETGPVSKVWMTESFRGQAATLERLRVHRQLDEALVTGADPLHLATVFGLDPKTAIRYADSARKLLITLAEEQDPPSSDEPKGQNHP</sequence>
<keyword evidence="2" id="KW-1185">Reference proteome</keyword>
<dbReference type="AlphaFoldDB" id="A0A7X0NX20"/>
<evidence type="ECO:0000313" key="2">
    <source>
        <dbReference type="Proteomes" id="UP000565579"/>
    </source>
</evidence>
<gene>
    <name evidence="1" type="ORF">HD593_005993</name>
</gene>
<name>A0A7X0NX20_9ACTN</name>
<dbReference type="Proteomes" id="UP000565579">
    <property type="component" value="Unassembled WGS sequence"/>
</dbReference>
<organism evidence="1 2">
    <name type="scientific">Nonomuraea rubra</name>
    <dbReference type="NCBI Taxonomy" id="46180"/>
    <lineage>
        <taxon>Bacteria</taxon>
        <taxon>Bacillati</taxon>
        <taxon>Actinomycetota</taxon>
        <taxon>Actinomycetes</taxon>
        <taxon>Streptosporangiales</taxon>
        <taxon>Streptosporangiaceae</taxon>
        <taxon>Nonomuraea</taxon>
    </lineage>
</organism>
<comment type="caution">
    <text evidence="1">The sequence shown here is derived from an EMBL/GenBank/DDBJ whole genome shotgun (WGS) entry which is preliminary data.</text>
</comment>
<reference evidence="1 2" key="1">
    <citation type="submission" date="2020-08" db="EMBL/GenBank/DDBJ databases">
        <title>Sequencing the genomes of 1000 actinobacteria strains.</title>
        <authorList>
            <person name="Klenk H.-P."/>
        </authorList>
    </citation>
    <scope>NUCLEOTIDE SEQUENCE [LARGE SCALE GENOMIC DNA]</scope>
    <source>
        <strain evidence="1 2">DSM 43768</strain>
    </source>
</reference>
<dbReference type="RefSeq" id="WP_185105334.1">
    <property type="nucleotide sequence ID" value="NZ_BAAAXY010000010.1"/>
</dbReference>
<proteinExistence type="predicted"/>
<dbReference type="EMBL" id="JACHMI010000001">
    <property type="protein sequence ID" value="MBB6551198.1"/>
    <property type="molecule type" value="Genomic_DNA"/>
</dbReference>
<dbReference type="SUPFAM" id="SSF56349">
    <property type="entry name" value="DNA breaking-rejoining enzymes"/>
    <property type="match status" value="1"/>
</dbReference>
<accession>A0A7X0NX20</accession>